<sequence length="179" mass="19927">MMCHGDQLQGPEVSFIVVALCESFRFDCDFELVRQFGSSGLVPLDNACGAWIKAVIQPKIPPQSEQLPLCRDPLRGFRAVNKRRVPKEIPKKPKKNSDHALSSIQVRESEKSHSGIGIACQENVEKKEKASDIKFHKVGGSGLKPKSSFDTTVISNKPLKKTGILDHLYNTKLLKFTKL</sequence>
<evidence type="ECO:0000313" key="2">
    <source>
        <dbReference type="EMBL" id="KAL2331057.1"/>
    </source>
</evidence>
<reference evidence="2 3" key="1">
    <citation type="submission" date="2024-08" db="EMBL/GenBank/DDBJ databases">
        <title>Insights into the chromosomal genome structure of Flemingia macrophylla.</title>
        <authorList>
            <person name="Ding Y."/>
            <person name="Zhao Y."/>
            <person name="Bi W."/>
            <person name="Wu M."/>
            <person name="Zhao G."/>
            <person name="Gong Y."/>
            <person name="Li W."/>
            <person name="Zhang P."/>
        </authorList>
    </citation>
    <scope>NUCLEOTIDE SEQUENCE [LARGE SCALE GENOMIC DNA]</scope>
    <source>
        <strain evidence="2">DYQJB</strain>
        <tissue evidence="2">Leaf</tissue>
    </source>
</reference>
<dbReference type="Proteomes" id="UP001603857">
    <property type="component" value="Unassembled WGS sequence"/>
</dbReference>
<comment type="caution">
    <text evidence="2">The sequence shown here is derived from an EMBL/GenBank/DDBJ whole genome shotgun (WGS) entry which is preliminary data.</text>
</comment>
<keyword evidence="3" id="KW-1185">Reference proteome</keyword>
<protein>
    <submittedName>
        <fullName evidence="2">Uncharacterized protein</fullName>
    </submittedName>
</protein>
<feature type="region of interest" description="Disordered" evidence="1">
    <location>
        <begin position="88"/>
        <end position="109"/>
    </location>
</feature>
<proteinExistence type="predicted"/>
<organism evidence="2 3">
    <name type="scientific">Flemingia macrophylla</name>
    <dbReference type="NCBI Taxonomy" id="520843"/>
    <lineage>
        <taxon>Eukaryota</taxon>
        <taxon>Viridiplantae</taxon>
        <taxon>Streptophyta</taxon>
        <taxon>Embryophyta</taxon>
        <taxon>Tracheophyta</taxon>
        <taxon>Spermatophyta</taxon>
        <taxon>Magnoliopsida</taxon>
        <taxon>eudicotyledons</taxon>
        <taxon>Gunneridae</taxon>
        <taxon>Pentapetalae</taxon>
        <taxon>rosids</taxon>
        <taxon>fabids</taxon>
        <taxon>Fabales</taxon>
        <taxon>Fabaceae</taxon>
        <taxon>Papilionoideae</taxon>
        <taxon>50 kb inversion clade</taxon>
        <taxon>NPAAA clade</taxon>
        <taxon>indigoferoid/millettioid clade</taxon>
        <taxon>Phaseoleae</taxon>
        <taxon>Flemingia</taxon>
    </lineage>
</organism>
<accession>A0ABD1M5K6</accession>
<gene>
    <name evidence="2" type="ORF">Fmac_018638</name>
</gene>
<dbReference type="AlphaFoldDB" id="A0ABD1M5K6"/>
<name>A0ABD1M5K6_9FABA</name>
<dbReference type="EMBL" id="JBGMDY010000006">
    <property type="protein sequence ID" value="KAL2331057.1"/>
    <property type="molecule type" value="Genomic_DNA"/>
</dbReference>
<feature type="compositionally biased region" description="Basic and acidic residues" evidence="1">
    <location>
        <begin position="88"/>
        <end position="98"/>
    </location>
</feature>
<evidence type="ECO:0000256" key="1">
    <source>
        <dbReference type="SAM" id="MobiDB-lite"/>
    </source>
</evidence>
<evidence type="ECO:0000313" key="3">
    <source>
        <dbReference type="Proteomes" id="UP001603857"/>
    </source>
</evidence>